<feature type="region of interest" description="Disordered" evidence="1">
    <location>
        <begin position="1119"/>
        <end position="1186"/>
    </location>
</feature>
<feature type="region of interest" description="Disordered" evidence="1">
    <location>
        <begin position="70"/>
        <end position="96"/>
    </location>
</feature>
<organism evidence="3 4">
    <name type="scientific">Streptomyces gamaensis</name>
    <dbReference type="NCBI Taxonomy" id="1763542"/>
    <lineage>
        <taxon>Bacteria</taxon>
        <taxon>Bacillati</taxon>
        <taxon>Actinomycetota</taxon>
        <taxon>Actinomycetes</taxon>
        <taxon>Kitasatosporales</taxon>
        <taxon>Streptomycetaceae</taxon>
        <taxon>Streptomyces</taxon>
    </lineage>
</organism>
<name>A0ABW0ZBP3_9ACTN</name>
<evidence type="ECO:0000259" key="2">
    <source>
        <dbReference type="Pfam" id="PF15645"/>
    </source>
</evidence>
<comment type="caution">
    <text evidence="3">The sequence shown here is derived from an EMBL/GenBank/DDBJ whole genome shotgun (WGS) entry which is preliminary data.</text>
</comment>
<feature type="compositionally biased region" description="Polar residues" evidence="1">
    <location>
        <begin position="109"/>
        <end position="129"/>
    </location>
</feature>
<reference evidence="4" key="1">
    <citation type="journal article" date="2019" name="Int. J. Syst. Evol. Microbiol.">
        <title>The Global Catalogue of Microorganisms (GCM) 10K type strain sequencing project: providing services to taxonomists for standard genome sequencing and annotation.</title>
        <authorList>
            <consortium name="The Broad Institute Genomics Platform"/>
            <consortium name="The Broad Institute Genome Sequencing Center for Infectious Disease"/>
            <person name="Wu L."/>
            <person name="Ma J."/>
        </authorList>
    </citation>
    <scope>NUCLEOTIDE SEQUENCE [LARGE SCALE GENOMIC DNA]</scope>
    <source>
        <strain evidence="4">CGMCC 4.7304</strain>
    </source>
</reference>
<dbReference type="InterPro" id="IPR028907">
    <property type="entry name" value="Tox-PLDMTX_dom"/>
</dbReference>
<evidence type="ECO:0000313" key="4">
    <source>
        <dbReference type="Proteomes" id="UP001596083"/>
    </source>
</evidence>
<feature type="compositionally biased region" description="Low complexity" evidence="1">
    <location>
        <begin position="1130"/>
        <end position="1151"/>
    </location>
</feature>
<evidence type="ECO:0000313" key="3">
    <source>
        <dbReference type="EMBL" id="MFC5724539.1"/>
    </source>
</evidence>
<proteinExistence type="predicted"/>
<evidence type="ECO:0000256" key="1">
    <source>
        <dbReference type="SAM" id="MobiDB-lite"/>
    </source>
</evidence>
<sequence length="1186" mass="129230">MTRAAEFRNAQYLHMGGQKGGKHKETKEADRWAQQTMRNSQLSDFEVRRLSRWGQATMLLAGLAAVNGFTPAQAHPTRPRRADQSTDTGTGQQLSPMARNGLTAWAGSRANTIGTPNNDSPALSRTPVPQSRDRKTPGPRDTTLTRSQRASLSRKKRNGPENRPSPHTEDAFAAIDPWLQDFTVSSQDRESAAEKIDATIRTVLEDVSGSATARTVNLDARFTAFYHHALQRTDLHDPKGLPEKRREFTLREVALGEMHRENDLTSNGWIRTYHKPPKDIPGPLITAALGDAARRKVGDKVLQDALTPLETPEIKGAYTKFAENRIKGAAARIVGRTSAQDLVLMDALPGYLAGQKKPQLVILKGQVVPNLVALDEGTSKLLLSVATGETFMWRDAWNSTRLEEFIRPHLSMFESGRAEPEDFQDDHTTRRISGHDARGLKEIQEELGRPPISAIVFEESDSPFERLWEAGLRRIREDANAAVYTPEEQQRDQGLKFGRNSMAALNNLATLGAMVTTGGTALGLSLVAGGAGIASSVYQGQLARVADRGDVRREAEDDAELGMVFAIGGTGLDVTAAAKFLRAAVGPAAKVQRAKGLQSLVRRGQGIVRQGRKRILAHEIARKAGVARGVGPVQKASAYASALADNKDLAQKAFRQGDRGWDAVLRVDELAGVIDSAEALRLRDATRGSSFGDFLGGPGKKVVLGEENLRRIPPGQRVAIIGFETIDGTALNRLTDIPLAERENVREVMLHAMTATKNGKVAGLNNAGINPHLKPRYSEFDLIDDAGLTLSDGHWALAEGRGVKVYVGAGAPEFRIEPVREFKPVSSRLKQSALEPDEVTIQSELLTGVRNRPTNEHILDDGVLRAGTVADMIRNPAGKCKDLMGPVASYMKENGFKNIRYRGMGIWDNADQRTYANHYVVVGERGGKRWAFDLSAGQFDNKGMQGLHGPIVDLEENWAKTYADSTTRKLIKYQDFKKPQEATAEFGTVTGLDPLDYMPEATVLHAPGWFTHVRNIPPADRTVHVAIKATNVLQPKVTPVVGARPSIQHHGNNLDVTFNGLTGQTADIRLHPHVSVYIRYVGPEAVEYTITPDQGTTVVFETDRGCLVIAANQKVSVQQPPQEKITLDVSSEAQSPPAQAAGPNLAAAPVAQQPSKPANAPAEERKPRPQIQEHSGAGSWFSGHAK</sequence>
<protein>
    <recommendedName>
        <fullName evidence="2">Tox-PLDMTX domain-containing protein</fullName>
    </recommendedName>
</protein>
<feature type="compositionally biased region" description="Basic and acidic residues" evidence="1">
    <location>
        <begin position="158"/>
        <end position="169"/>
    </location>
</feature>
<gene>
    <name evidence="3" type="ORF">ACFP1Z_30730</name>
</gene>
<feature type="compositionally biased region" description="Polar residues" evidence="1">
    <location>
        <begin position="142"/>
        <end position="151"/>
    </location>
</feature>
<feature type="domain" description="Tox-PLDMTX" evidence="2">
    <location>
        <begin position="875"/>
        <end position="984"/>
    </location>
</feature>
<keyword evidence="4" id="KW-1185">Reference proteome</keyword>
<feature type="compositionally biased region" description="Polar residues" evidence="1">
    <location>
        <begin position="85"/>
        <end position="95"/>
    </location>
</feature>
<dbReference type="EMBL" id="JBHSPB010000029">
    <property type="protein sequence ID" value="MFC5724539.1"/>
    <property type="molecule type" value="Genomic_DNA"/>
</dbReference>
<dbReference type="Pfam" id="PF15645">
    <property type="entry name" value="Tox-PLDMTX"/>
    <property type="match status" value="1"/>
</dbReference>
<dbReference type="Proteomes" id="UP001596083">
    <property type="component" value="Unassembled WGS sequence"/>
</dbReference>
<feature type="region of interest" description="Disordered" evidence="1">
    <location>
        <begin position="108"/>
        <end position="169"/>
    </location>
</feature>
<dbReference type="RefSeq" id="WP_390320999.1">
    <property type="nucleotide sequence ID" value="NZ_JBHSPB010000029.1"/>
</dbReference>
<accession>A0ABW0ZBP3</accession>
<dbReference type="Gene3D" id="3.10.670.10">
    <property type="entry name" value="Secreted effector protein ssei"/>
    <property type="match status" value="1"/>
</dbReference>